<dbReference type="Proteomes" id="UP000244729">
    <property type="component" value="Chromosome"/>
</dbReference>
<dbReference type="RefSeq" id="WP_108596225.1">
    <property type="nucleotide sequence ID" value="NZ_CP028913.1"/>
</dbReference>
<feature type="region of interest" description="Disordered" evidence="1">
    <location>
        <begin position="31"/>
        <end position="53"/>
    </location>
</feature>
<dbReference type="AlphaFoldDB" id="A0A2S0WYN1"/>
<reference evidence="2 3" key="1">
    <citation type="submission" date="2018-04" db="EMBL/GenBank/DDBJ databases">
        <authorList>
            <person name="Li J."/>
        </authorList>
    </citation>
    <scope>NUCLEOTIDE SEQUENCE [LARGE SCALE GENOMIC DNA]</scope>
    <source>
        <strain evidence="3">30A</strain>
    </source>
</reference>
<dbReference type="KEGG" id="agm:DCE93_12860"/>
<gene>
    <name evidence="2" type="ORF">DCE93_12860</name>
</gene>
<protein>
    <submittedName>
        <fullName evidence="2">Uncharacterized protein</fullName>
    </submittedName>
</protein>
<keyword evidence="3" id="KW-1185">Reference proteome</keyword>
<sequence length="74" mass="8227">MFISEVSFPHLIAASDERLAEELERRRIVDERRAEEASPMGRRARRAASHRGIRRAVDPSLGGSATAWARAGRG</sequence>
<accession>A0A2S0WYN1</accession>
<proteinExistence type="predicted"/>
<evidence type="ECO:0000313" key="3">
    <source>
        <dbReference type="Proteomes" id="UP000244729"/>
    </source>
</evidence>
<organism evidence="2 3">
    <name type="scientific">Agromyces badenianii</name>
    <dbReference type="NCBI Taxonomy" id="2080742"/>
    <lineage>
        <taxon>Bacteria</taxon>
        <taxon>Bacillati</taxon>
        <taxon>Actinomycetota</taxon>
        <taxon>Actinomycetes</taxon>
        <taxon>Micrococcales</taxon>
        <taxon>Microbacteriaceae</taxon>
        <taxon>Agromyces</taxon>
    </lineage>
</organism>
<evidence type="ECO:0000313" key="2">
    <source>
        <dbReference type="EMBL" id="AWB96428.1"/>
    </source>
</evidence>
<name>A0A2S0WYN1_9MICO</name>
<dbReference type="EMBL" id="CP028913">
    <property type="protein sequence ID" value="AWB96428.1"/>
    <property type="molecule type" value="Genomic_DNA"/>
</dbReference>
<evidence type="ECO:0000256" key="1">
    <source>
        <dbReference type="SAM" id="MobiDB-lite"/>
    </source>
</evidence>
<feature type="compositionally biased region" description="Basic residues" evidence="1">
    <location>
        <begin position="42"/>
        <end position="53"/>
    </location>
</feature>